<feature type="transmembrane region" description="Helical" evidence="1">
    <location>
        <begin position="140"/>
        <end position="173"/>
    </location>
</feature>
<keyword evidence="1" id="KW-0472">Membrane</keyword>
<keyword evidence="3" id="KW-1185">Reference proteome</keyword>
<protein>
    <submittedName>
        <fullName evidence="2">Uncharacterized protein</fullName>
    </submittedName>
</protein>
<evidence type="ECO:0000313" key="3">
    <source>
        <dbReference type="Proteomes" id="UP000070383"/>
    </source>
</evidence>
<feature type="transmembrane region" description="Helical" evidence="1">
    <location>
        <begin position="81"/>
        <end position="103"/>
    </location>
</feature>
<keyword evidence="1" id="KW-1133">Transmembrane helix</keyword>
<feature type="transmembrane region" description="Helical" evidence="1">
    <location>
        <begin position="21"/>
        <end position="43"/>
    </location>
</feature>
<evidence type="ECO:0000313" key="2">
    <source>
        <dbReference type="EMBL" id="KWZ76469.1"/>
    </source>
</evidence>
<dbReference type="PATRIC" id="fig|33036.3.peg.1781"/>
<dbReference type="STRING" id="33036.HMPREF3200_01803"/>
<keyword evidence="1" id="KW-0812">Transmembrane</keyword>
<dbReference type="EMBL" id="LRPM01000083">
    <property type="protein sequence ID" value="KWZ76469.1"/>
    <property type="molecule type" value="Genomic_DNA"/>
</dbReference>
<dbReference type="InterPro" id="IPR053824">
    <property type="entry name" value="DUF7010"/>
</dbReference>
<dbReference type="Proteomes" id="UP000070383">
    <property type="component" value="Unassembled WGS sequence"/>
</dbReference>
<dbReference type="Pfam" id="PF22765">
    <property type="entry name" value="DUF7010"/>
    <property type="match status" value="1"/>
</dbReference>
<proteinExistence type="predicted"/>
<accession>A0A133KAD3</accession>
<reference evidence="3" key="1">
    <citation type="submission" date="2016-01" db="EMBL/GenBank/DDBJ databases">
        <authorList>
            <person name="Mitreva M."/>
            <person name="Pepin K.H."/>
            <person name="Mihindukulasuriya K.A."/>
            <person name="Fulton R."/>
            <person name="Fronick C."/>
            <person name="O'Laughlin M."/>
            <person name="Miner T."/>
            <person name="Herter B."/>
            <person name="Rosa B.A."/>
            <person name="Cordes M."/>
            <person name="Tomlinson C."/>
            <person name="Wollam A."/>
            <person name="Palsikar V.B."/>
            <person name="Mardis E.R."/>
            <person name="Wilson R.K."/>
        </authorList>
    </citation>
    <scope>NUCLEOTIDE SEQUENCE [LARGE SCALE GENOMIC DNA]</scope>
    <source>
        <strain evidence="3">MJR8151</strain>
    </source>
</reference>
<sequence length="181" mass="20399">MEEKMMDKLRKEIAIQQKKGLPFIMASVIIWLLIVLVSILDINMNMKNLLVFCCSCPLLPLSWLIGKLIKVDIFSKQNPLGQLGFIFTLNQMVYLLIVMWVFSAVPEKMIMVYAMVFGAHLFPYSWLYQSKGYTVAAISIPMISLILGCALNGTTVAVAVCIIEIVFACVLHMELKKMGDN</sequence>
<organism evidence="2 3">
    <name type="scientific">Anaerococcus tetradius</name>
    <dbReference type="NCBI Taxonomy" id="33036"/>
    <lineage>
        <taxon>Bacteria</taxon>
        <taxon>Bacillati</taxon>
        <taxon>Bacillota</taxon>
        <taxon>Tissierellia</taxon>
        <taxon>Tissierellales</taxon>
        <taxon>Peptoniphilaceae</taxon>
        <taxon>Anaerococcus</taxon>
    </lineage>
</organism>
<evidence type="ECO:0000256" key="1">
    <source>
        <dbReference type="SAM" id="Phobius"/>
    </source>
</evidence>
<comment type="caution">
    <text evidence="2">The sequence shown here is derived from an EMBL/GenBank/DDBJ whole genome shotgun (WGS) entry which is preliminary data.</text>
</comment>
<feature type="transmembrane region" description="Helical" evidence="1">
    <location>
        <begin position="109"/>
        <end position="128"/>
    </location>
</feature>
<name>A0A133KAD3_9FIRM</name>
<dbReference type="AlphaFoldDB" id="A0A133KAD3"/>
<gene>
    <name evidence="2" type="ORF">HMPREF3200_01803</name>
</gene>